<gene>
    <name evidence="1" type="ORF">HYH02_003319</name>
</gene>
<dbReference type="Gene3D" id="2.40.10.10">
    <property type="entry name" value="Trypsin-like serine proteases"/>
    <property type="match status" value="2"/>
</dbReference>
<evidence type="ECO:0000313" key="2">
    <source>
        <dbReference type="Proteomes" id="UP000613740"/>
    </source>
</evidence>
<keyword evidence="2" id="KW-1185">Reference proteome</keyword>
<protein>
    <submittedName>
        <fullName evidence="1">Uncharacterized protein</fullName>
    </submittedName>
</protein>
<dbReference type="Proteomes" id="UP000613740">
    <property type="component" value="Unassembled WGS sequence"/>
</dbReference>
<dbReference type="InterPro" id="IPR043504">
    <property type="entry name" value="Peptidase_S1_PA_chymotrypsin"/>
</dbReference>
<accession>A0A835WTJ4</accession>
<name>A0A835WTJ4_9CHLO</name>
<dbReference type="AlphaFoldDB" id="A0A835WTJ4"/>
<proteinExistence type="predicted"/>
<dbReference type="EMBL" id="JAEHOD010000006">
    <property type="protein sequence ID" value="KAG2452295.1"/>
    <property type="molecule type" value="Genomic_DNA"/>
</dbReference>
<reference evidence="1" key="1">
    <citation type="journal article" date="2020" name="bioRxiv">
        <title>Comparative genomics of Chlamydomonas.</title>
        <authorList>
            <person name="Craig R.J."/>
            <person name="Hasan A.R."/>
            <person name="Ness R.W."/>
            <person name="Keightley P.D."/>
        </authorList>
    </citation>
    <scope>NUCLEOTIDE SEQUENCE</scope>
    <source>
        <strain evidence="1">CCAP 11/173</strain>
    </source>
</reference>
<dbReference type="InterPro" id="IPR009003">
    <property type="entry name" value="Peptidase_S1_PA"/>
</dbReference>
<organism evidence="1 2">
    <name type="scientific">Chlamydomonas schloesseri</name>
    <dbReference type="NCBI Taxonomy" id="2026947"/>
    <lineage>
        <taxon>Eukaryota</taxon>
        <taxon>Viridiplantae</taxon>
        <taxon>Chlorophyta</taxon>
        <taxon>core chlorophytes</taxon>
        <taxon>Chlorophyceae</taxon>
        <taxon>CS clade</taxon>
        <taxon>Chlamydomonadales</taxon>
        <taxon>Chlamydomonadaceae</taxon>
        <taxon>Chlamydomonas</taxon>
    </lineage>
</organism>
<dbReference type="OrthoDB" id="556477at2759"/>
<evidence type="ECO:0000313" key="1">
    <source>
        <dbReference type="EMBL" id="KAG2452295.1"/>
    </source>
</evidence>
<comment type="caution">
    <text evidence="1">The sequence shown here is derived from an EMBL/GenBank/DDBJ whole genome shotgun (WGS) entry which is preliminary data.</text>
</comment>
<sequence>MELAPERRAYAEEIRRLGKSFGTGDMWELRAGAAIAAAVTAAQQEQLELIFALATDDDEKLRKLDALIKLQGGGSKSAPDAVQPRDQQEDIGMQRAAASRKFTGRVLYDKVDPETKKVSRLPSCVIVIAPKFAATFAHHRTWSEGQDVELEICCSDASSMRAVTAKVFRIDRRIDFVILKFVGEELPAPEVVDGPQAGMGFYGHGLAFGGNTANVYHGVIARAAVGSRGHVALDRLSNKGDSGGGIFSTATGQLLGMMIGRDPDREISYMVPAAFLLAATAEDDFDPDHPQSGEWM</sequence>
<dbReference type="SUPFAM" id="SSF50494">
    <property type="entry name" value="Trypsin-like serine proteases"/>
    <property type="match status" value="1"/>
</dbReference>